<dbReference type="EMBL" id="CP139781">
    <property type="protein sequence ID" value="WRQ89425.1"/>
    <property type="molecule type" value="Genomic_DNA"/>
</dbReference>
<name>A0ABZ1CCP6_9BACT</name>
<dbReference type="InterPro" id="IPR050595">
    <property type="entry name" value="Bact_response_regulator"/>
</dbReference>
<protein>
    <submittedName>
        <fullName evidence="4">Response regulator</fullName>
    </submittedName>
</protein>
<keyword evidence="5" id="KW-1185">Reference proteome</keyword>
<reference evidence="4 5" key="2">
    <citation type="submission" date="2023-12" db="EMBL/GenBank/DDBJ databases">
        <title>Description of an unclassified Opitutus bacterium of Verrucomicrobiota.</title>
        <authorList>
            <person name="Zhang D.-F."/>
        </authorList>
    </citation>
    <scope>NUCLEOTIDE SEQUENCE [LARGE SCALE GENOMIC DNA]</scope>
    <source>
        <strain evidence="4 5">WL0086</strain>
    </source>
</reference>
<dbReference type="SMART" id="SM00448">
    <property type="entry name" value="REC"/>
    <property type="match status" value="1"/>
</dbReference>
<dbReference type="Gene3D" id="3.40.50.2300">
    <property type="match status" value="1"/>
</dbReference>
<reference evidence="4 5" key="1">
    <citation type="submission" date="2021-08" db="EMBL/GenBank/DDBJ databases">
        <authorList>
            <person name="Zhang D."/>
            <person name="Zhang A."/>
            <person name="Wang L."/>
        </authorList>
    </citation>
    <scope>NUCLEOTIDE SEQUENCE [LARGE SCALE GENOMIC DNA]</scope>
    <source>
        <strain evidence="4 5">WL0086</strain>
    </source>
</reference>
<dbReference type="Pfam" id="PF00072">
    <property type="entry name" value="Response_reg"/>
    <property type="match status" value="1"/>
</dbReference>
<dbReference type="InterPro" id="IPR001789">
    <property type="entry name" value="Sig_transdc_resp-reg_receiver"/>
</dbReference>
<dbReference type="PROSITE" id="PS50110">
    <property type="entry name" value="RESPONSE_REGULATORY"/>
    <property type="match status" value="1"/>
</dbReference>
<dbReference type="RefSeq" id="WP_221029884.1">
    <property type="nucleotide sequence ID" value="NZ_CP139781.1"/>
</dbReference>
<evidence type="ECO:0000313" key="5">
    <source>
        <dbReference type="Proteomes" id="UP000738431"/>
    </source>
</evidence>
<evidence type="ECO:0000313" key="4">
    <source>
        <dbReference type="EMBL" id="WRQ89425.1"/>
    </source>
</evidence>
<proteinExistence type="predicted"/>
<dbReference type="Proteomes" id="UP000738431">
    <property type="component" value="Chromosome"/>
</dbReference>
<feature type="modified residue" description="4-aspartylphosphate" evidence="2">
    <location>
        <position position="53"/>
    </location>
</feature>
<dbReference type="PANTHER" id="PTHR44591">
    <property type="entry name" value="STRESS RESPONSE REGULATOR PROTEIN 1"/>
    <property type="match status" value="1"/>
</dbReference>
<evidence type="ECO:0000259" key="3">
    <source>
        <dbReference type="PROSITE" id="PS50110"/>
    </source>
</evidence>
<gene>
    <name evidence="4" type="ORF">K1X11_008385</name>
</gene>
<sequence length="129" mass="13840">MKRKVLTVDDALTMRKLVAFTLRGAGLEVIEAADGVDALNLLQRQAVDLIITDVNMPRMDGITFTRQARGTANGRSVPILILTTESEVGKKNEGRAAGATGWIVKPFQQEQLLSVVSRVLPGAIKANAA</sequence>
<dbReference type="SUPFAM" id="SSF52172">
    <property type="entry name" value="CheY-like"/>
    <property type="match status" value="1"/>
</dbReference>
<keyword evidence="1 2" id="KW-0597">Phosphoprotein</keyword>
<organism evidence="4 5">
    <name type="scientific">Actomonas aquatica</name>
    <dbReference type="NCBI Taxonomy" id="2866162"/>
    <lineage>
        <taxon>Bacteria</taxon>
        <taxon>Pseudomonadati</taxon>
        <taxon>Verrucomicrobiota</taxon>
        <taxon>Opitutia</taxon>
        <taxon>Opitutales</taxon>
        <taxon>Opitutaceae</taxon>
        <taxon>Actomonas</taxon>
    </lineage>
</organism>
<evidence type="ECO:0000256" key="2">
    <source>
        <dbReference type="PROSITE-ProRule" id="PRU00169"/>
    </source>
</evidence>
<accession>A0ABZ1CCP6</accession>
<dbReference type="PANTHER" id="PTHR44591:SF25">
    <property type="entry name" value="CHEMOTAXIS TWO-COMPONENT RESPONSE REGULATOR"/>
    <property type="match status" value="1"/>
</dbReference>
<feature type="domain" description="Response regulatory" evidence="3">
    <location>
        <begin position="4"/>
        <end position="120"/>
    </location>
</feature>
<evidence type="ECO:0000256" key="1">
    <source>
        <dbReference type="ARBA" id="ARBA00022553"/>
    </source>
</evidence>
<dbReference type="InterPro" id="IPR011006">
    <property type="entry name" value="CheY-like_superfamily"/>
</dbReference>